<evidence type="ECO:0000313" key="2">
    <source>
        <dbReference type="Proteomes" id="UP001240150"/>
    </source>
</evidence>
<accession>A0ABY8W470</accession>
<evidence type="ECO:0000313" key="1">
    <source>
        <dbReference type="EMBL" id="WIM92620.1"/>
    </source>
</evidence>
<organism evidence="1 2">
    <name type="scientific">Actinoplanes oblitus</name>
    <dbReference type="NCBI Taxonomy" id="3040509"/>
    <lineage>
        <taxon>Bacteria</taxon>
        <taxon>Bacillati</taxon>
        <taxon>Actinomycetota</taxon>
        <taxon>Actinomycetes</taxon>
        <taxon>Micromonosporales</taxon>
        <taxon>Micromonosporaceae</taxon>
        <taxon>Actinoplanes</taxon>
    </lineage>
</organism>
<reference evidence="1 2" key="1">
    <citation type="submission" date="2023-06" db="EMBL/GenBank/DDBJ databases">
        <authorList>
            <person name="Yushchuk O."/>
            <person name="Binda E."/>
            <person name="Ruckert-Reed C."/>
            <person name="Fedorenko V."/>
            <person name="Kalinowski J."/>
            <person name="Marinelli F."/>
        </authorList>
    </citation>
    <scope>NUCLEOTIDE SEQUENCE [LARGE SCALE GENOMIC DNA]</scope>
    <source>
        <strain evidence="1 2">NRRL 3884</strain>
    </source>
</reference>
<dbReference type="EMBL" id="CP126980">
    <property type="protein sequence ID" value="WIM92620.1"/>
    <property type="molecule type" value="Genomic_DNA"/>
</dbReference>
<dbReference type="RefSeq" id="WP_284913827.1">
    <property type="nucleotide sequence ID" value="NZ_CP126980.1"/>
</dbReference>
<dbReference type="InterPro" id="IPR011044">
    <property type="entry name" value="Quino_amine_DH_bsu"/>
</dbReference>
<gene>
    <name evidence="1" type="ORF">ACTOB_004572</name>
</gene>
<proteinExistence type="predicted"/>
<sequence>MLEARLVATVPAPLSPVSADPPMVARSLLVQRGDTELVAGDLAGSRPPRRFPAPWPRPFGAVAVRPDGELAVFAGVHALRAVDASGRLRWELRHGCWSAAVCTVAHVSFAEYADDTAHVYADRGSVAFSPDGRLLWAHVRGTDQQEQWLVVDAADGTVLAGATTGTAGSDSTHAPHPDPAFMGLTVGEGDEGSPALWGHFDGGELYVRRFDEQVLLGVTPSGGRLLSTDPGQWALYLHRSADGVLLGELGADPAVPAAPGDDRARWDYVAAVPWDDAAVVGTEDYTPAPRHWLVDLAAMTVRGPIGYPIAVCGPARSAADGRWYTVAADGAAVHLWTLDAPDIR</sequence>
<dbReference type="Proteomes" id="UP001240150">
    <property type="component" value="Chromosome"/>
</dbReference>
<protein>
    <submittedName>
        <fullName evidence="1">Uncharacterized protein</fullName>
    </submittedName>
</protein>
<name>A0ABY8W470_9ACTN</name>
<dbReference type="SUPFAM" id="SSF50969">
    <property type="entry name" value="YVTN repeat-like/Quinoprotein amine dehydrogenase"/>
    <property type="match status" value="1"/>
</dbReference>
<keyword evidence="2" id="KW-1185">Reference proteome</keyword>